<dbReference type="PANTHER" id="PTHR30258">
    <property type="entry name" value="TYPE II SECRETION SYSTEM PROTEIN GSPE-RELATED"/>
    <property type="match status" value="1"/>
</dbReference>
<evidence type="ECO:0000256" key="2">
    <source>
        <dbReference type="ARBA" id="ARBA00022741"/>
    </source>
</evidence>
<evidence type="ECO:0000259" key="4">
    <source>
        <dbReference type="PROSITE" id="PS00662"/>
    </source>
</evidence>
<comment type="similarity">
    <text evidence="1">Belongs to the GSP E family.</text>
</comment>
<feature type="domain" description="Bacterial type II secretion system protein E" evidence="4">
    <location>
        <begin position="359"/>
        <end position="373"/>
    </location>
</feature>
<dbReference type="SMART" id="SM00382">
    <property type="entry name" value="AAA"/>
    <property type="match status" value="1"/>
</dbReference>
<reference evidence="5 6" key="1">
    <citation type="submission" date="2020-03" db="EMBL/GenBank/DDBJ databases">
        <title>Draft Genome Sequence of 2-Methylisoborneol Producing Pseudanabaena yagii Strain GIHE-NHR1 Isolated from North Han River in South Korea.</title>
        <authorList>
            <person name="Jeong J."/>
        </authorList>
    </citation>
    <scope>NUCLEOTIDE SEQUENCE [LARGE SCALE GENOMIC DNA]</scope>
    <source>
        <strain evidence="5 6">GIHE-NHR1</strain>
    </source>
</reference>
<organism evidence="5 6">
    <name type="scientific">Pseudanabaena yagii GIHE-NHR1</name>
    <dbReference type="NCBI Taxonomy" id="2722753"/>
    <lineage>
        <taxon>Bacteria</taxon>
        <taxon>Bacillati</taxon>
        <taxon>Cyanobacteriota</taxon>
        <taxon>Cyanophyceae</taxon>
        <taxon>Pseudanabaenales</taxon>
        <taxon>Pseudanabaenaceae</taxon>
        <taxon>Pseudanabaena</taxon>
        <taxon>Pseudanabaena yagii</taxon>
    </lineage>
</organism>
<dbReference type="RefSeq" id="WP_169364939.1">
    <property type="nucleotide sequence ID" value="NZ_JAAVJL010000002.1"/>
</dbReference>
<accession>A0ABX1LUX7</accession>
<evidence type="ECO:0000313" key="6">
    <source>
        <dbReference type="Proteomes" id="UP000738376"/>
    </source>
</evidence>
<gene>
    <name evidence="5" type="ORF">HC246_18585</name>
</gene>
<comment type="caution">
    <text evidence="5">The sequence shown here is derived from an EMBL/GenBank/DDBJ whole genome shotgun (WGS) entry which is preliminary data.</text>
</comment>
<keyword evidence="2" id="KW-0547">Nucleotide-binding</keyword>
<dbReference type="InterPro" id="IPR003593">
    <property type="entry name" value="AAA+_ATPase"/>
</dbReference>
<dbReference type="InterPro" id="IPR001482">
    <property type="entry name" value="T2SS/T4SS_dom"/>
</dbReference>
<proteinExistence type="inferred from homology"/>
<dbReference type="PROSITE" id="PS00662">
    <property type="entry name" value="T2SP_E"/>
    <property type="match status" value="1"/>
</dbReference>
<protein>
    <submittedName>
        <fullName evidence="5">Type II/IV secretion system protein</fullName>
    </submittedName>
</protein>
<keyword evidence="3" id="KW-0067">ATP-binding</keyword>
<dbReference type="Gene3D" id="3.30.450.90">
    <property type="match status" value="1"/>
</dbReference>
<evidence type="ECO:0000313" key="5">
    <source>
        <dbReference type="EMBL" id="NMF59972.1"/>
    </source>
</evidence>
<sequence length="553" mass="62602">MNDVLINSPTSVWKRLRKQEITCEEALQLLVDKRGGLRIDLLDEDINYRFFHYFEDRKSLPPIIPLLLWHGYFYLGSPRPLSSEEMKLISNRTLTGIKNITVSSESYLLWFLRQNLPEPNSIASPIVNPLTGSNEEAHLDEISEIYLSQALDQTHRINALISVALQHRASDIHLEPTELGLRVRYRIDGILRTTRILPPEVSRKTIVALKVMSNMNIGESRRPQDGRISQHYVTADHLDLDLDMRVSTFPCVGGEKAVIRLLPRNKMMMTRLEDVGFNERSLNIYRNWLSQPQGLIIVTGPTGSGKTSTLYATLQLLATDQVNVITMEDPIEYNLSNITQGQVQEVGGLTFASGLKSILRQDPDIIMVGEIRDLETAEITVRAALTGHLVLSTMHTNDAISTISRLKDLGMNTNLIIESLLGIVAQRLVRKICSFCSESYVPTKSELKLLNIGIQDIKYQDWRRGKGCEHCFGSGYLGREAIFEVLNITPKLRKIINEEDQSHLVSYLSSEQNYESFAYGVREKVSTGVTTLEEALRVIPRQLLMNEDARETI</sequence>
<dbReference type="Proteomes" id="UP000738376">
    <property type="component" value="Unassembled WGS sequence"/>
</dbReference>
<dbReference type="EMBL" id="JAAVJL010000002">
    <property type="protein sequence ID" value="NMF59972.1"/>
    <property type="molecule type" value="Genomic_DNA"/>
</dbReference>
<dbReference type="SUPFAM" id="SSF52540">
    <property type="entry name" value="P-loop containing nucleoside triphosphate hydrolases"/>
    <property type="match status" value="1"/>
</dbReference>
<dbReference type="PANTHER" id="PTHR30258:SF2">
    <property type="entry name" value="COMG OPERON PROTEIN 1"/>
    <property type="match status" value="1"/>
</dbReference>
<name>A0ABX1LUX7_9CYAN</name>
<evidence type="ECO:0000256" key="3">
    <source>
        <dbReference type="ARBA" id="ARBA00022840"/>
    </source>
</evidence>
<dbReference type="InterPro" id="IPR027417">
    <property type="entry name" value="P-loop_NTPase"/>
</dbReference>
<dbReference type="CDD" id="cd01129">
    <property type="entry name" value="PulE-GspE-like"/>
    <property type="match status" value="1"/>
</dbReference>
<dbReference type="Pfam" id="PF00437">
    <property type="entry name" value="T2SSE"/>
    <property type="match status" value="1"/>
</dbReference>
<evidence type="ECO:0000256" key="1">
    <source>
        <dbReference type="ARBA" id="ARBA00006611"/>
    </source>
</evidence>
<dbReference type="Gene3D" id="3.40.50.300">
    <property type="entry name" value="P-loop containing nucleotide triphosphate hydrolases"/>
    <property type="match status" value="1"/>
</dbReference>
<keyword evidence="6" id="KW-1185">Reference proteome</keyword>